<name>A0AAI9HX24_PROST</name>
<evidence type="ECO:0000256" key="1">
    <source>
        <dbReference type="SAM" id="Coils"/>
    </source>
</evidence>
<dbReference type="HAMAP" id="MF_04138">
    <property type="entry name" value="TMP_LAMBDA"/>
    <property type="match status" value="1"/>
</dbReference>
<dbReference type="Pfam" id="PF09718">
    <property type="entry name" value="Tape_meas_lam_C"/>
    <property type="match status" value="1"/>
</dbReference>
<comment type="caution">
    <text evidence="4">The sequence shown here is derived from an EMBL/GenBank/DDBJ whole genome shotgun (WGS) entry which is preliminary data.</text>
</comment>
<protein>
    <submittedName>
        <fullName evidence="4">Phage tail tape measure protein</fullName>
    </submittedName>
</protein>
<gene>
    <name evidence="4" type="ORF">JRA39_000595</name>
</gene>
<accession>A0AAI9HX24</accession>
<organism evidence="4">
    <name type="scientific">Providencia stuartii</name>
    <dbReference type="NCBI Taxonomy" id="588"/>
    <lineage>
        <taxon>Bacteria</taxon>
        <taxon>Pseudomonadati</taxon>
        <taxon>Pseudomonadota</taxon>
        <taxon>Gammaproteobacteria</taxon>
        <taxon>Enterobacterales</taxon>
        <taxon>Morganellaceae</taxon>
        <taxon>Providencia</taxon>
    </lineage>
</organism>
<dbReference type="EMBL" id="AAZDVE040000003">
    <property type="protein sequence ID" value="EMP9431589.1"/>
    <property type="molecule type" value="Genomic_DNA"/>
</dbReference>
<dbReference type="NCBIfam" id="TIGR01541">
    <property type="entry name" value="tape_meas_lam_C"/>
    <property type="match status" value="1"/>
</dbReference>
<reference evidence="4" key="1">
    <citation type="submission" date="2024-02" db="EMBL/GenBank/DDBJ databases">
        <authorList>
            <consortium name="Clinical and Environmental Microbiology Branch: Whole genome sequencing antimicrobial resistance pathogens in the healthcare setting"/>
        </authorList>
    </citation>
    <scope>NUCLEOTIDE SEQUENCE</scope>
    <source>
        <strain evidence="4">2020GO-00142</strain>
    </source>
</reference>
<dbReference type="InterPro" id="IPR009628">
    <property type="entry name" value="Phage_tape_measure_N"/>
</dbReference>
<feature type="domain" description="Bacteriophage tail tape measure C-terminal" evidence="3">
    <location>
        <begin position="712"/>
        <end position="784"/>
    </location>
</feature>
<proteinExistence type="inferred from homology"/>
<feature type="coiled-coil region" evidence="1">
    <location>
        <begin position="419"/>
        <end position="486"/>
    </location>
</feature>
<feature type="coiled-coil region" evidence="1">
    <location>
        <begin position="643"/>
        <end position="670"/>
    </location>
</feature>
<keyword evidence="1" id="KW-0175">Coiled coil</keyword>
<evidence type="ECO:0000259" key="3">
    <source>
        <dbReference type="Pfam" id="PF09718"/>
    </source>
</evidence>
<dbReference type="Pfam" id="PF06791">
    <property type="entry name" value="TMP_2"/>
    <property type="match status" value="1"/>
</dbReference>
<evidence type="ECO:0000259" key="2">
    <source>
        <dbReference type="Pfam" id="PF06791"/>
    </source>
</evidence>
<dbReference type="AlphaFoldDB" id="A0AAI9HX24"/>
<feature type="domain" description="Bacteriophage tail tape measure N-terminal" evidence="2">
    <location>
        <begin position="202"/>
        <end position="358"/>
    </location>
</feature>
<dbReference type="InterPro" id="IPR043680">
    <property type="entry name" value="GpH_LAMBDA"/>
</dbReference>
<evidence type="ECO:0000313" key="4">
    <source>
        <dbReference type="EMBL" id="EMP9431589.1"/>
    </source>
</evidence>
<dbReference type="InterPro" id="IPR006431">
    <property type="entry name" value="Phage_tape_meas_C"/>
</dbReference>
<sequence>MADIATISLKADTSDLERGTQKLKEFGDTAEKASSASQGLNDQFNRGIDHQKKAADALKRQKKELDGLLNSINPTNKAFQKLDEWQRKLSDASKKGLLPRDVFLDYNKILDQTRDKLTRVQMSLTAEGQALLAQEAATNKAKRAAEQFLSSLKSQAESIGKTKTEILEMKAAQLGVSESAKQYIDKIKESNKQTHELAKTSGGLKGTLNDLLSTTRLGGIARGGIIGVVSASVVGLMKVLFDAESEFTKFNKQLILTGNYANKSASQLNEMARAMSGAGITRSEMANVISSVVGTGVFSNNEIARVSKAAAQMNYITGQAIDTTIDQFKRLQDEPLKMSLELEKANHHLTAAQLEQIRTLELQGNKTEAARLAIDAYAQSINDGANDIVENLGFLESAWKGVQEAAKNAWDEMLNIGRKKDLRQQVNEYERMLVEFQINPASKGIFFAKTNMLPDELKAKVAELRKQLADVELKEAQEQAEKTFQQQQVEKFRIQQYYHDKYASPETKRNEELAKLKANKHNFTDEQYKEYEERIKYIYRDRKMPGSGRSSAYKVDAGTRLDEENQKALTSLQAQLKVLKEHKTVSDVISSERKKLWDMEAKISVLEEAKATRKLTKDEQALLAKKEIILESQKALAVAGDAVELQKQHNRELDRQLKRVEEINARSRALELGAGKSDRMYQRDIALEKAKSPDERKALEEYYAKEDSIRANWELGVKKGFAEFQERATDVYGNVAQISQSAFQGMSNSLSDFVLTGKANFADFTRSFLEMTTKMLMQMAMLNAMKAAFGGNAVGNFLGLKGHSEGGYTGDGGKYQPMGIVHGGEFVFTKEATQRLGIANLYRLMDYGQKGYASGGYVGGSAPMSVTQPTAFIARNPQVAGGGNVQINLGGINIESGQQQQPSSNQTNASSLKREFQQMIEVGVNNLLRNPASALSRTIKGN</sequence>